<evidence type="ECO:0000313" key="1">
    <source>
        <dbReference type="Proteomes" id="UP000887578"/>
    </source>
</evidence>
<protein>
    <submittedName>
        <fullName evidence="2">Uncharacterized protein</fullName>
    </submittedName>
</protein>
<dbReference type="Proteomes" id="UP000887578">
    <property type="component" value="Unplaced"/>
</dbReference>
<organism evidence="1 2">
    <name type="scientific">Panagrolaimus davidi</name>
    <dbReference type="NCBI Taxonomy" id="227884"/>
    <lineage>
        <taxon>Eukaryota</taxon>
        <taxon>Metazoa</taxon>
        <taxon>Ecdysozoa</taxon>
        <taxon>Nematoda</taxon>
        <taxon>Chromadorea</taxon>
        <taxon>Rhabditida</taxon>
        <taxon>Tylenchina</taxon>
        <taxon>Panagrolaimomorpha</taxon>
        <taxon>Panagrolaimoidea</taxon>
        <taxon>Panagrolaimidae</taxon>
        <taxon>Panagrolaimus</taxon>
    </lineage>
</organism>
<dbReference type="WBParaSite" id="PDA_v2.g59.t1">
    <property type="protein sequence ID" value="PDA_v2.g59.t1"/>
    <property type="gene ID" value="PDA_v2.g59"/>
</dbReference>
<evidence type="ECO:0000313" key="2">
    <source>
        <dbReference type="WBParaSite" id="PDA_v2.g59.t1"/>
    </source>
</evidence>
<keyword evidence="1" id="KW-1185">Reference proteome</keyword>
<name>A0A914R373_9BILA</name>
<dbReference type="AlphaFoldDB" id="A0A914R373"/>
<proteinExistence type="predicted"/>
<sequence length="73" mass="8285">MSGPTRTHDEIEDQMRNRMRKAANDYDDDGQLIEKVGYGEAGGYDEVKFDIKQFINCTRVVHSPGNSPKSCFD</sequence>
<reference evidence="2" key="1">
    <citation type="submission" date="2022-11" db="UniProtKB">
        <authorList>
            <consortium name="WormBaseParasite"/>
        </authorList>
    </citation>
    <scope>IDENTIFICATION</scope>
</reference>
<accession>A0A914R373</accession>